<evidence type="ECO:0000313" key="2">
    <source>
        <dbReference type="EMBL" id="KAF6141304.1"/>
    </source>
</evidence>
<accession>A0A7J7LFK8</accession>
<gene>
    <name evidence="2" type="ORF">GIB67_024388</name>
</gene>
<dbReference type="InterPro" id="IPR025558">
    <property type="entry name" value="DUF4283"/>
</dbReference>
<evidence type="ECO:0000313" key="3">
    <source>
        <dbReference type="Proteomes" id="UP000541444"/>
    </source>
</evidence>
<evidence type="ECO:0000259" key="1">
    <source>
        <dbReference type="Pfam" id="PF14111"/>
    </source>
</evidence>
<dbReference type="AlphaFoldDB" id="A0A7J7LFK8"/>
<comment type="caution">
    <text evidence="2">The sequence shown here is derived from an EMBL/GenBank/DDBJ whole genome shotgun (WGS) entry which is preliminary data.</text>
</comment>
<reference evidence="2 3" key="1">
    <citation type="journal article" date="2020" name="IScience">
        <title>Genome Sequencing of the Endangered Kingdonia uniflora (Circaeasteraceae, Ranunculales) Reveals Potential Mechanisms of Evolutionary Specialization.</title>
        <authorList>
            <person name="Sun Y."/>
            <person name="Deng T."/>
            <person name="Zhang A."/>
            <person name="Moore M.J."/>
            <person name="Landis J.B."/>
            <person name="Lin N."/>
            <person name="Zhang H."/>
            <person name="Zhang X."/>
            <person name="Huang J."/>
            <person name="Zhang X."/>
            <person name="Sun H."/>
            <person name="Wang H."/>
        </authorList>
    </citation>
    <scope>NUCLEOTIDE SEQUENCE [LARGE SCALE GENOMIC DNA]</scope>
    <source>
        <strain evidence="2">TB1705</strain>
        <tissue evidence="2">Leaf</tissue>
    </source>
</reference>
<name>A0A7J7LFK8_9MAGN</name>
<dbReference type="Pfam" id="PF14111">
    <property type="entry name" value="DUF4283"/>
    <property type="match status" value="1"/>
</dbReference>
<proteinExistence type="predicted"/>
<organism evidence="2 3">
    <name type="scientific">Kingdonia uniflora</name>
    <dbReference type="NCBI Taxonomy" id="39325"/>
    <lineage>
        <taxon>Eukaryota</taxon>
        <taxon>Viridiplantae</taxon>
        <taxon>Streptophyta</taxon>
        <taxon>Embryophyta</taxon>
        <taxon>Tracheophyta</taxon>
        <taxon>Spermatophyta</taxon>
        <taxon>Magnoliopsida</taxon>
        <taxon>Ranunculales</taxon>
        <taxon>Circaeasteraceae</taxon>
        <taxon>Kingdonia</taxon>
    </lineage>
</organism>
<feature type="domain" description="DUF4283" evidence="1">
    <location>
        <begin position="61"/>
        <end position="134"/>
    </location>
</feature>
<keyword evidence="3" id="KW-1185">Reference proteome</keyword>
<dbReference type="Proteomes" id="UP000541444">
    <property type="component" value="Unassembled WGS sequence"/>
</dbReference>
<dbReference type="EMBL" id="JACGCM010002329">
    <property type="protein sequence ID" value="KAF6141304.1"/>
    <property type="molecule type" value="Genomic_DNA"/>
</dbReference>
<sequence length="135" mass="15589">MDLREMEVASKVKALYKEKNPTFANLLKHKPIYLSILPLPTMRGDFPSIQIPEAGFLREVERYKYSLIGRLDLLKVKLVVVRFEALSKWNLSGNCQYIPLGKGYFTILLDNEVDKMRIWGGGPWHIDGQLLRVNI</sequence>
<protein>
    <recommendedName>
        <fullName evidence="1">DUF4283 domain-containing protein</fullName>
    </recommendedName>
</protein>